<dbReference type="EMBL" id="GIFC01007128">
    <property type="protein sequence ID" value="MXU89211.1"/>
    <property type="molecule type" value="Transcribed_RNA"/>
</dbReference>
<accession>A0A6B0UDY1</accession>
<evidence type="ECO:0000313" key="1">
    <source>
        <dbReference type="EMBL" id="MXU89211.1"/>
    </source>
</evidence>
<reference evidence="1" key="1">
    <citation type="submission" date="2019-12" db="EMBL/GenBank/DDBJ databases">
        <title>An insight into the sialome of adult female Ixodes ricinus ticks feeding for 6 days.</title>
        <authorList>
            <person name="Perner J."/>
            <person name="Ribeiro J.M.C."/>
        </authorList>
    </citation>
    <scope>NUCLEOTIDE SEQUENCE</scope>
    <source>
        <strain evidence="1">Semi-engorged</strain>
        <tissue evidence="1">Salivary glands</tissue>
    </source>
</reference>
<dbReference type="AlphaFoldDB" id="A0A6B0UDY1"/>
<organism evidence="1">
    <name type="scientific">Ixodes ricinus</name>
    <name type="common">Common tick</name>
    <name type="synonym">Acarus ricinus</name>
    <dbReference type="NCBI Taxonomy" id="34613"/>
    <lineage>
        <taxon>Eukaryota</taxon>
        <taxon>Metazoa</taxon>
        <taxon>Ecdysozoa</taxon>
        <taxon>Arthropoda</taxon>
        <taxon>Chelicerata</taxon>
        <taxon>Arachnida</taxon>
        <taxon>Acari</taxon>
        <taxon>Parasitiformes</taxon>
        <taxon>Ixodida</taxon>
        <taxon>Ixodoidea</taxon>
        <taxon>Ixodidae</taxon>
        <taxon>Ixodinae</taxon>
        <taxon>Ixodes</taxon>
    </lineage>
</organism>
<name>A0A6B0UDY1_IXORI</name>
<sequence>MLANLEHTLHSFRLLFCLESSLAFTHLLWNTGLGPWLARSVNHFPISDVRRAGLLGQQTGRILKLHFEAGFSDVGHVESVCRCLGVQCELSDVRKGRELRRTEREF</sequence>
<proteinExistence type="predicted"/>
<protein>
    <submittedName>
        <fullName evidence="1">Putative secreted protein</fullName>
    </submittedName>
</protein>